<organism evidence="1 2">
    <name type="scientific">Mycolicibacterium hodleri</name>
    <dbReference type="NCBI Taxonomy" id="49897"/>
    <lineage>
        <taxon>Bacteria</taxon>
        <taxon>Bacillati</taxon>
        <taxon>Actinomycetota</taxon>
        <taxon>Actinomycetes</taxon>
        <taxon>Mycobacteriales</taxon>
        <taxon>Mycobacteriaceae</taxon>
        <taxon>Mycolicibacterium</taxon>
    </lineage>
</organism>
<protein>
    <submittedName>
        <fullName evidence="1">Uncharacterized protein</fullName>
    </submittedName>
</protein>
<proteinExistence type="predicted"/>
<comment type="caution">
    <text evidence="1">The sequence shown here is derived from an EMBL/GenBank/DDBJ whole genome shotgun (WGS) entry which is preliminary data.</text>
</comment>
<dbReference type="OrthoDB" id="4736662at2"/>
<accession>A0A502DRL4</accession>
<keyword evidence="2" id="KW-1185">Reference proteome</keyword>
<dbReference type="EMBL" id="RCZG01000020">
    <property type="protein sequence ID" value="TPG28075.1"/>
    <property type="molecule type" value="Genomic_DNA"/>
</dbReference>
<name>A0A502DRL4_9MYCO</name>
<dbReference type="AlphaFoldDB" id="A0A502DRL4"/>
<evidence type="ECO:0000313" key="1">
    <source>
        <dbReference type="EMBL" id="TPG28075.1"/>
    </source>
</evidence>
<dbReference type="Proteomes" id="UP000320095">
    <property type="component" value="Unassembled WGS sequence"/>
</dbReference>
<sequence>MAERAFRTAPSAMCALEPFWPSRRFIAFDEWCCARV</sequence>
<evidence type="ECO:0000313" key="2">
    <source>
        <dbReference type="Proteomes" id="UP000320095"/>
    </source>
</evidence>
<gene>
    <name evidence="1" type="ORF">EAH80_28470</name>
</gene>
<reference evidence="1 2" key="1">
    <citation type="journal article" date="2019" name="Environ. Microbiol.">
        <title>Species interactions and distinct microbial communities in high Arctic permafrost affected cryosols are associated with the CH4 and CO2 gas fluxes.</title>
        <authorList>
            <person name="Altshuler I."/>
            <person name="Hamel J."/>
            <person name="Turney S."/>
            <person name="Magnuson E."/>
            <person name="Levesque R."/>
            <person name="Greer C."/>
            <person name="Whyte L.G."/>
        </authorList>
    </citation>
    <scope>NUCLEOTIDE SEQUENCE [LARGE SCALE GENOMIC DNA]</scope>
    <source>
        <strain evidence="1 2">S5.20</strain>
    </source>
</reference>